<dbReference type="EMBL" id="LT629791">
    <property type="protein sequence ID" value="SDU78198.1"/>
    <property type="molecule type" value="Genomic_DNA"/>
</dbReference>
<dbReference type="Proteomes" id="UP000182977">
    <property type="component" value="Chromosome I"/>
</dbReference>
<keyword evidence="1" id="KW-0560">Oxidoreductase</keyword>
<evidence type="ECO:0000313" key="4">
    <source>
        <dbReference type="EMBL" id="SDU78198.1"/>
    </source>
</evidence>
<feature type="domain" description="Acyl-CoA dehydrogenase C-terminal" evidence="3">
    <location>
        <begin position="229"/>
        <end position="361"/>
    </location>
</feature>
<dbReference type="SUPFAM" id="SSF47203">
    <property type="entry name" value="Acyl-CoA dehydrogenase C-terminal domain-like"/>
    <property type="match status" value="1"/>
</dbReference>
<evidence type="ECO:0000313" key="5">
    <source>
        <dbReference type="Proteomes" id="UP000182977"/>
    </source>
</evidence>
<dbReference type="Gene3D" id="1.20.140.10">
    <property type="entry name" value="Butyryl-CoA Dehydrogenase, subunit A, domain 3"/>
    <property type="match status" value="1"/>
</dbReference>
<dbReference type="InterPro" id="IPR013107">
    <property type="entry name" value="Acyl-CoA_DH_C"/>
</dbReference>
<organism evidence="4 5">
    <name type="scientific">Jiangella alkaliphila</name>
    <dbReference type="NCBI Taxonomy" id="419479"/>
    <lineage>
        <taxon>Bacteria</taxon>
        <taxon>Bacillati</taxon>
        <taxon>Actinomycetota</taxon>
        <taxon>Actinomycetes</taxon>
        <taxon>Jiangellales</taxon>
        <taxon>Jiangellaceae</taxon>
        <taxon>Jiangella</taxon>
    </lineage>
</organism>
<keyword evidence="5" id="KW-1185">Reference proteome</keyword>
<dbReference type="Pfam" id="PF02771">
    <property type="entry name" value="Acyl-CoA_dh_N"/>
    <property type="match status" value="1"/>
</dbReference>
<dbReference type="InterPro" id="IPR037069">
    <property type="entry name" value="AcylCoA_DH/ox_N_sf"/>
</dbReference>
<gene>
    <name evidence="4" type="ORF">SAMN04488563_5731</name>
</gene>
<evidence type="ECO:0000259" key="2">
    <source>
        <dbReference type="Pfam" id="PF02771"/>
    </source>
</evidence>
<dbReference type="PANTHER" id="PTHR43884:SF12">
    <property type="entry name" value="ISOVALERYL-COA DEHYDROGENASE, MITOCHONDRIAL-RELATED"/>
    <property type="match status" value="1"/>
</dbReference>
<accession>A0A1H2LC57</accession>
<dbReference type="Gene3D" id="2.40.110.10">
    <property type="entry name" value="Butyryl-CoA Dehydrogenase, subunit A, domain 2"/>
    <property type="match status" value="1"/>
</dbReference>
<dbReference type="PANTHER" id="PTHR43884">
    <property type="entry name" value="ACYL-COA DEHYDROGENASE"/>
    <property type="match status" value="1"/>
</dbReference>
<proteinExistence type="predicted"/>
<reference evidence="5" key="1">
    <citation type="submission" date="2016-10" db="EMBL/GenBank/DDBJ databases">
        <authorList>
            <person name="Varghese N."/>
            <person name="Submissions S."/>
        </authorList>
    </citation>
    <scope>NUCLEOTIDE SEQUENCE [LARGE SCALE GENOMIC DNA]</scope>
    <source>
        <strain evidence="5">DSM 45079</strain>
    </source>
</reference>
<dbReference type="STRING" id="419479.SAMN04488563_5731"/>
<sequence>MTDQTETDVQGVLERVRALAPEIAARAGETEAARRLPAGLLDELREAGCFRVLLPPTHGGLGASLASALDVYDAVAQADASTAWCVAIGAGAWLDLTGLPRATFDELFDRPGRIIAGTLSPGGTATETTGGYRIDGRWAFASGCVYADWIYGVTRAADNPAELRTVLFSPDQVDIEDTWHAAGMRGTASHHFRADGVVVVADRTFPTFGARPAVDVPISRIPLPSLYALGFAAVALGAARGALDDVLALATDKVPLFDSRTLAANRHFQHQLAQADAALRAARCLVWDCAAELWATAEASAAFPDGLVARSRGAAAWATATAAETATVAFRLAGGSAVYTDSPVQRRLRDVQVIAQHFLLKPDTLTNVGAAMAGQPLDVPFL</sequence>
<dbReference type="RefSeq" id="WP_052762612.1">
    <property type="nucleotide sequence ID" value="NZ_KQ061238.1"/>
</dbReference>
<feature type="domain" description="Acyl-CoA dehydrogenase/oxidase N-terminal" evidence="2">
    <location>
        <begin position="14"/>
        <end position="89"/>
    </location>
</feature>
<dbReference type="InterPro" id="IPR036250">
    <property type="entry name" value="AcylCo_DH-like_C"/>
</dbReference>
<dbReference type="InterPro" id="IPR009100">
    <property type="entry name" value="AcylCoA_DH/oxidase_NM_dom_sf"/>
</dbReference>
<dbReference type="SUPFAM" id="SSF56645">
    <property type="entry name" value="Acyl-CoA dehydrogenase NM domain-like"/>
    <property type="match status" value="1"/>
</dbReference>
<dbReference type="OrthoDB" id="3404950at2"/>
<evidence type="ECO:0000259" key="3">
    <source>
        <dbReference type="Pfam" id="PF08028"/>
    </source>
</evidence>
<protein>
    <submittedName>
        <fullName evidence="4">Acyl-CoA dehydrogenase</fullName>
    </submittedName>
</protein>
<dbReference type="AlphaFoldDB" id="A0A1H2LC57"/>
<dbReference type="InterPro" id="IPR013786">
    <property type="entry name" value="AcylCoA_DH/ox_N"/>
</dbReference>
<dbReference type="Pfam" id="PF08028">
    <property type="entry name" value="Acyl-CoA_dh_2"/>
    <property type="match status" value="1"/>
</dbReference>
<dbReference type="GO" id="GO:0003995">
    <property type="term" value="F:acyl-CoA dehydrogenase activity"/>
    <property type="evidence" value="ECO:0007669"/>
    <property type="project" value="TreeGrafter"/>
</dbReference>
<evidence type="ECO:0000256" key="1">
    <source>
        <dbReference type="ARBA" id="ARBA00023002"/>
    </source>
</evidence>
<dbReference type="GO" id="GO:0050660">
    <property type="term" value="F:flavin adenine dinucleotide binding"/>
    <property type="evidence" value="ECO:0007669"/>
    <property type="project" value="InterPro"/>
</dbReference>
<name>A0A1H2LC57_9ACTN</name>
<dbReference type="Gene3D" id="1.10.540.10">
    <property type="entry name" value="Acyl-CoA dehydrogenase/oxidase, N-terminal domain"/>
    <property type="match status" value="1"/>
</dbReference>
<dbReference type="InterPro" id="IPR046373">
    <property type="entry name" value="Acyl-CoA_Oxase/DH_mid-dom_sf"/>
</dbReference>
<dbReference type="PIRSF" id="PIRSF016578">
    <property type="entry name" value="HsaA"/>
    <property type="match status" value="1"/>
</dbReference>